<dbReference type="STRING" id="225004.SAMN02745152_00842"/>
<accession>A0A1T4MBV1</accession>
<dbReference type="RefSeq" id="WP_078930591.1">
    <property type="nucleotide sequence ID" value="NZ_FUXC01000003.1"/>
</dbReference>
<dbReference type="OrthoDB" id="9763643at2"/>
<protein>
    <submittedName>
        <fullName evidence="2">Mannosyl-glycoprotein endo-beta-N-acetylglucosaminidase</fullName>
    </submittedName>
</protein>
<dbReference type="PROSITE" id="PS51257">
    <property type="entry name" value="PROKAR_LIPOPROTEIN"/>
    <property type="match status" value="1"/>
</dbReference>
<organism evidence="2 3">
    <name type="scientific">Treponema berlinense</name>
    <dbReference type="NCBI Taxonomy" id="225004"/>
    <lineage>
        <taxon>Bacteria</taxon>
        <taxon>Pseudomonadati</taxon>
        <taxon>Spirochaetota</taxon>
        <taxon>Spirochaetia</taxon>
        <taxon>Spirochaetales</taxon>
        <taxon>Treponemataceae</taxon>
        <taxon>Treponema</taxon>
    </lineage>
</organism>
<dbReference type="Pfam" id="PF01832">
    <property type="entry name" value="Glucosaminidase"/>
    <property type="match status" value="1"/>
</dbReference>
<evidence type="ECO:0000313" key="2">
    <source>
        <dbReference type="EMBL" id="SJZ64346.1"/>
    </source>
</evidence>
<dbReference type="GeneID" id="303367100"/>
<evidence type="ECO:0000259" key="1">
    <source>
        <dbReference type="Pfam" id="PF01832"/>
    </source>
</evidence>
<evidence type="ECO:0000313" key="3">
    <source>
        <dbReference type="Proteomes" id="UP000190395"/>
    </source>
</evidence>
<dbReference type="Proteomes" id="UP000190395">
    <property type="component" value="Unassembled WGS sequence"/>
</dbReference>
<sequence length="201" mass="22798">MFKRKISKFLFWGIATLFFSVVFFSCISPGIKEEKSCSRKLLADGIKNENQLAEFFLSENPNIPLQKVKSLAKDYIQEAKAEGINSDVAFVQMCLETGFLRFGNLVKSEWHNYCGLGAIDSSKPGEKFPDQQTGVRAHIQHLQAYATTEDVKLKKALVDPRYNWVHKTKLAYSVFDLAGTWATDKNYGTKLDALLARLEQF</sequence>
<reference evidence="2 3" key="1">
    <citation type="submission" date="2017-02" db="EMBL/GenBank/DDBJ databases">
        <authorList>
            <person name="Peterson S.W."/>
        </authorList>
    </citation>
    <scope>NUCLEOTIDE SEQUENCE [LARGE SCALE GENOMIC DNA]</scope>
    <source>
        <strain evidence="2 3">ATCC BAA-909</strain>
    </source>
</reference>
<dbReference type="AlphaFoldDB" id="A0A1T4MBV1"/>
<dbReference type="InterPro" id="IPR002901">
    <property type="entry name" value="MGlyc_endo_b_GlcNAc-like_dom"/>
</dbReference>
<keyword evidence="3" id="KW-1185">Reference proteome</keyword>
<feature type="domain" description="Mannosyl-glycoprotein endo-beta-N-acetylglucosamidase-like" evidence="1">
    <location>
        <begin position="73"/>
        <end position="199"/>
    </location>
</feature>
<gene>
    <name evidence="2" type="ORF">SAMN02745152_00842</name>
</gene>
<dbReference type="GO" id="GO:0004040">
    <property type="term" value="F:amidase activity"/>
    <property type="evidence" value="ECO:0007669"/>
    <property type="project" value="InterPro"/>
</dbReference>
<name>A0A1T4MBV1_9SPIR</name>
<dbReference type="Gene3D" id="1.10.530.10">
    <property type="match status" value="1"/>
</dbReference>
<proteinExistence type="predicted"/>
<dbReference type="EMBL" id="FUXC01000003">
    <property type="protein sequence ID" value="SJZ64346.1"/>
    <property type="molecule type" value="Genomic_DNA"/>
</dbReference>